<dbReference type="GO" id="GO:0030246">
    <property type="term" value="F:carbohydrate binding"/>
    <property type="evidence" value="ECO:0007669"/>
    <property type="project" value="InterPro"/>
</dbReference>
<comment type="catalytic activity">
    <reaction evidence="1">
        <text>Random endo-hydrolysis of N-acetyl-beta-D-glucosaminide (1-&gt;4)-beta-linkages in chitin and chitodextrins.</text>
        <dbReference type="EC" id="3.2.1.14"/>
    </reaction>
</comment>
<dbReference type="EC" id="3.2.1.14" evidence="2"/>
<evidence type="ECO:0000256" key="9">
    <source>
        <dbReference type="RuleBase" id="RU004453"/>
    </source>
</evidence>
<dbReference type="Gene3D" id="2.10.10.20">
    <property type="entry name" value="Carbohydrate-binding module superfamily 5/12"/>
    <property type="match status" value="1"/>
</dbReference>
<dbReference type="SMART" id="SM00495">
    <property type="entry name" value="ChtBD3"/>
    <property type="match status" value="1"/>
</dbReference>
<dbReference type="Gene3D" id="3.20.20.80">
    <property type="entry name" value="Glycosidases"/>
    <property type="match status" value="1"/>
</dbReference>
<evidence type="ECO:0000256" key="4">
    <source>
        <dbReference type="ARBA" id="ARBA00023024"/>
    </source>
</evidence>
<dbReference type="InterPro" id="IPR001223">
    <property type="entry name" value="Glyco_hydro18_cat"/>
</dbReference>
<evidence type="ECO:0000256" key="5">
    <source>
        <dbReference type="ARBA" id="ARBA00023277"/>
    </source>
</evidence>
<sequence>MCHIKCSSFSYWGQNSYGATHRDTANFQQHLSNYCGSDSVINVIPLAFLNVFFGSGGQPSIHLANTCNPTDNATFPGTDLPNCAALASDIQTCQAKGKIVTLSLGGATGAVGFSSDTQARTFADTIWNDFLGGSSSTRPFGNAILDGIDLDIESGSSAFYDEFVEQISYYVTATPHCAFPDPILGGVINTIGFDAIYVQFCKFCGLQNFSNQHAWNFGTWGGWAKTVSPNKNVKVFIGVPASSSAADSGYVDPATLATIIQQTKAQYSSFGGVMLWDASQAYANNPFDISAKNARTGGSSSSSNSQSPTSNTCSNVLPWSSSIAYTGGMQVVYNDDNSDHLWTAKEWSEANFPGGAAGLWTDDGSCRVGTPSALVPAAPAPAHEPVRY</sequence>
<keyword evidence="3 8" id="KW-0378">Hydrolase</keyword>
<evidence type="ECO:0000256" key="2">
    <source>
        <dbReference type="ARBA" id="ARBA00012729"/>
    </source>
</evidence>
<dbReference type="InterPro" id="IPR050542">
    <property type="entry name" value="Glycosyl_Hydrlase18_Chitinase"/>
</dbReference>
<dbReference type="Proteomes" id="UP000294933">
    <property type="component" value="Unassembled WGS sequence"/>
</dbReference>
<dbReference type="VEuPathDB" id="FungiDB:BD410DRAFT_816258"/>
<organism evidence="12 13">
    <name type="scientific">Rickenella mellea</name>
    <dbReference type="NCBI Taxonomy" id="50990"/>
    <lineage>
        <taxon>Eukaryota</taxon>
        <taxon>Fungi</taxon>
        <taxon>Dikarya</taxon>
        <taxon>Basidiomycota</taxon>
        <taxon>Agaricomycotina</taxon>
        <taxon>Agaricomycetes</taxon>
        <taxon>Hymenochaetales</taxon>
        <taxon>Rickenellaceae</taxon>
        <taxon>Rickenella</taxon>
    </lineage>
</organism>
<dbReference type="GO" id="GO:0000272">
    <property type="term" value="P:polysaccharide catabolic process"/>
    <property type="evidence" value="ECO:0007669"/>
    <property type="project" value="UniProtKB-KW"/>
</dbReference>
<accession>A0A4Y7PT77</accession>
<dbReference type="PROSITE" id="PS51910">
    <property type="entry name" value="GH18_2"/>
    <property type="match status" value="1"/>
</dbReference>
<feature type="compositionally biased region" description="Low complexity" evidence="10">
    <location>
        <begin position="296"/>
        <end position="313"/>
    </location>
</feature>
<evidence type="ECO:0000259" key="11">
    <source>
        <dbReference type="PROSITE" id="PS51910"/>
    </source>
</evidence>
<keyword evidence="13" id="KW-1185">Reference proteome</keyword>
<dbReference type="GO" id="GO:0005576">
    <property type="term" value="C:extracellular region"/>
    <property type="evidence" value="ECO:0007669"/>
    <property type="project" value="InterPro"/>
</dbReference>
<proteinExistence type="inferred from homology"/>
<keyword evidence="7" id="KW-0624">Polysaccharide degradation</keyword>
<evidence type="ECO:0000256" key="7">
    <source>
        <dbReference type="ARBA" id="ARBA00023326"/>
    </source>
</evidence>
<dbReference type="SUPFAM" id="SSF51055">
    <property type="entry name" value="Carbohydrate binding domain"/>
    <property type="match status" value="1"/>
</dbReference>
<evidence type="ECO:0000256" key="10">
    <source>
        <dbReference type="SAM" id="MobiDB-lite"/>
    </source>
</evidence>
<dbReference type="CDD" id="cd12215">
    <property type="entry name" value="ChiC_BD"/>
    <property type="match status" value="1"/>
</dbReference>
<dbReference type="InterPro" id="IPR001579">
    <property type="entry name" value="Glyco_hydro_18_chit_AS"/>
</dbReference>
<feature type="region of interest" description="Disordered" evidence="10">
    <location>
        <begin position="294"/>
        <end position="313"/>
    </location>
</feature>
<evidence type="ECO:0000256" key="8">
    <source>
        <dbReference type="RuleBase" id="RU000489"/>
    </source>
</evidence>
<gene>
    <name evidence="12" type="ORF">BD410DRAFT_816258</name>
</gene>
<dbReference type="GO" id="GO:0006032">
    <property type="term" value="P:chitin catabolic process"/>
    <property type="evidence" value="ECO:0007669"/>
    <property type="project" value="UniProtKB-KW"/>
</dbReference>
<dbReference type="AlphaFoldDB" id="A0A4Y7PT77"/>
<feature type="domain" description="GH18" evidence="11">
    <location>
        <begin position="6"/>
        <end position="300"/>
    </location>
</feature>
<dbReference type="Pfam" id="PF00704">
    <property type="entry name" value="Glyco_hydro_18"/>
    <property type="match status" value="1"/>
</dbReference>
<dbReference type="EMBL" id="ML170210">
    <property type="protein sequence ID" value="TDL18256.1"/>
    <property type="molecule type" value="Genomic_DNA"/>
</dbReference>
<name>A0A4Y7PT77_9AGAM</name>
<keyword evidence="5" id="KW-0119">Carbohydrate metabolism</keyword>
<evidence type="ECO:0000313" key="12">
    <source>
        <dbReference type="EMBL" id="TDL18256.1"/>
    </source>
</evidence>
<evidence type="ECO:0000256" key="6">
    <source>
        <dbReference type="ARBA" id="ARBA00023295"/>
    </source>
</evidence>
<evidence type="ECO:0000256" key="1">
    <source>
        <dbReference type="ARBA" id="ARBA00000822"/>
    </source>
</evidence>
<dbReference type="InterPro" id="IPR036573">
    <property type="entry name" value="CBM_sf_5/12"/>
</dbReference>
<evidence type="ECO:0000256" key="3">
    <source>
        <dbReference type="ARBA" id="ARBA00022801"/>
    </source>
</evidence>
<dbReference type="OrthoDB" id="6020543at2759"/>
<dbReference type="InterPro" id="IPR017853">
    <property type="entry name" value="GH"/>
</dbReference>
<keyword evidence="6 8" id="KW-0326">Glycosidase</keyword>
<dbReference type="PANTHER" id="PTHR45708">
    <property type="entry name" value="ENDOCHITINASE"/>
    <property type="match status" value="1"/>
</dbReference>
<keyword evidence="4" id="KW-0146">Chitin degradation</keyword>
<comment type="similarity">
    <text evidence="9">Belongs to the glycosyl hydrolase 18 family.</text>
</comment>
<protein>
    <recommendedName>
        <fullName evidence="2">chitinase</fullName>
        <ecNumber evidence="2">3.2.1.14</ecNumber>
    </recommendedName>
</protein>
<dbReference type="PANTHER" id="PTHR45708:SF49">
    <property type="entry name" value="ENDOCHITINASE"/>
    <property type="match status" value="1"/>
</dbReference>
<dbReference type="SUPFAM" id="SSF51445">
    <property type="entry name" value="(Trans)glycosidases"/>
    <property type="match status" value="1"/>
</dbReference>
<dbReference type="GO" id="GO:0008843">
    <property type="term" value="F:endochitinase activity"/>
    <property type="evidence" value="ECO:0007669"/>
    <property type="project" value="UniProtKB-EC"/>
</dbReference>
<dbReference type="InterPro" id="IPR003610">
    <property type="entry name" value="CBM5/12"/>
</dbReference>
<dbReference type="PROSITE" id="PS01095">
    <property type="entry name" value="GH18_1"/>
    <property type="match status" value="1"/>
</dbReference>
<evidence type="ECO:0000313" key="13">
    <source>
        <dbReference type="Proteomes" id="UP000294933"/>
    </source>
</evidence>
<reference evidence="12 13" key="1">
    <citation type="submission" date="2018-06" db="EMBL/GenBank/DDBJ databases">
        <title>A transcriptomic atlas of mushroom development highlights an independent origin of complex multicellularity.</title>
        <authorList>
            <consortium name="DOE Joint Genome Institute"/>
            <person name="Krizsan K."/>
            <person name="Almasi E."/>
            <person name="Merenyi Z."/>
            <person name="Sahu N."/>
            <person name="Viragh M."/>
            <person name="Koszo T."/>
            <person name="Mondo S."/>
            <person name="Kiss B."/>
            <person name="Balint B."/>
            <person name="Kues U."/>
            <person name="Barry K."/>
            <person name="Hegedus J.C."/>
            <person name="Henrissat B."/>
            <person name="Johnson J."/>
            <person name="Lipzen A."/>
            <person name="Ohm R."/>
            <person name="Nagy I."/>
            <person name="Pangilinan J."/>
            <person name="Yan J."/>
            <person name="Xiong Y."/>
            <person name="Grigoriev I.V."/>
            <person name="Hibbett D.S."/>
            <person name="Nagy L.G."/>
        </authorList>
    </citation>
    <scope>NUCLEOTIDE SEQUENCE [LARGE SCALE GENOMIC DNA]</scope>
    <source>
        <strain evidence="12 13">SZMC22713</strain>
    </source>
</reference>
<dbReference type="STRING" id="50990.A0A4Y7PT77"/>